<dbReference type="Proteomes" id="UP000285624">
    <property type="component" value="Unassembled WGS sequence"/>
</dbReference>
<dbReference type="EMBL" id="JPWU03000080">
    <property type="protein sequence ID" value="KAG2527407.1"/>
    <property type="molecule type" value="Genomic_DNA"/>
</dbReference>
<evidence type="ECO:0000313" key="6">
    <source>
        <dbReference type="Proteomes" id="UP000285624"/>
    </source>
</evidence>
<proteinExistence type="predicted"/>
<evidence type="ECO:0000313" key="5">
    <source>
        <dbReference type="EMBL" id="RLN82482.1"/>
    </source>
</evidence>
<dbReference type="EMBL" id="MBDN02000052">
    <property type="protein sequence ID" value="RLN82482.1"/>
    <property type="molecule type" value="Genomic_DNA"/>
</dbReference>
<dbReference type="PANTHER" id="PTHR44068:SF11">
    <property type="entry name" value="GERANYL DIPHOSPHATE 2-C-METHYLTRANSFERASE"/>
    <property type="match status" value="1"/>
</dbReference>
<dbReference type="EMBL" id="MAYM02001628">
    <property type="protein sequence ID" value="RLN14283.1"/>
    <property type="molecule type" value="Genomic_DNA"/>
</dbReference>
<evidence type="ECO:0000259" key="1">
    <source>
        <dbReference type="Pfam" id="PF13649"/>
    </source>
</evidence>
<evidence type="ECO:0000313" key="7">
    <source>
        <dbReference type="Proteomes" id="UP000285883"/>
    </source>
</evidence>
<organism evidence="4 7">
    <name type="scientific">Phytophthora kernoviae</name>
    <dbReference type="NCBI Taxonomy" id="325452"/>
    <lineage>
        <taxon>Eukaryota</taxon>
        <taxon>Sar</taxon>
        <taxon>Stramenopiles</taxon>
        <taxon>Oomycota</taxon>
        <taxon>Peronosporomycetes</taxon>
        <taxon>Peronosporales</taxon>
        <taxon>Peronosporaceae</taxon>
        <taxon>Phytophthora</taxon>
    </lineage>
</organism>
<dbReference type="CDD" id="cd02440">
    <property type="entry name" value="AdoMet_MTases"/>
    <property type="match status" value="1"/>
</dbReference>
<reference evidence="6 7" key="2">
    <citation type="submission" date="2018-07" db="EMBL/GenBank/DDBJ databases">
        <title>Genome sequencing of oomycete isolates from Chile give support for New Zealand origin for Phytophthora kernoviae and make available the first Nothophytophthora sp. genome.</title>
        <authorList>
            <person name="Studholme D.J."/>
            <person name="Sanfuentes E."/>
            <person name="Panda P."/>
            <person name="Hill R."/>
            <person name="Sambles C."/>
            <person name="Grant M."/>
            <person name="Williams N.M."/>
            <person name="Mcdougal R.L."/>
        </authorList>
    </citation>
    <scope>NUCLEOTIDE SEQUENCE [LARGE SCALE GENOMIC DNA]</scope>
    <source>
        <strain evidence="4">Chile2</strain>
        <strain evidence="5">Chile4</strain>
    </source>
</reference>
<keyword evidence="6" id="KW-1185">Reference proteome</keyword>
<comment type="caution">
    <text evidence="4">The sequence shown here is derived from an EMBL/GenBank/DDBJ whole genome shotgun (WGS) entry which is preliminary data.</text>
</comment>
<dbReference type="Proteomes" id="UP000785171">
    <property type="component" value="Unassembled WGS sequence"/>
</dbReference>
<evidence type="ECO:0000313" key="2">
    <source>
        <dbReference type="EMBL" id="KAG2522755.1"/>
    </source>
</evidence>
<feature type="domain" description="Methyltransferase" evidence="1">
    <location>
        <begin position="71"/>
        <end position="166"/>
    </location>
</feature>
<dbReference type="InterPro" id="IPR041698">
    <property type="entry name" value="Methyltransf_25"/>
</dbReference>
<protein>
    <recommendedName>
        <fullName evidence="1">Methyltransferase domain-containing protein</fullName>
    </recommendedName>
</protein>
<reference evidence="2" key="1">
    <citation type="journal article" date="2015" name="Genom Data">
        <title>Genome sequences of six Phytophthora species associated with forests in New Zealand.</title>
        <authorList>
            <person name="Studholme D.J."/>
            <person name="McDougal R.L."/>
            <person name="Sambles C."/>
            <person name="Hansen E."/>
            <person name="Hardy G."/>
            <person name="Grant M."/>
            <person name="Ganley R.J."/>
            <person name="Williams N.M."/>
        </authorList>
    </citation>
    <scope>NUCLEOTIDE SEQUENCE</scope>
    <source>
        <strain evidence="2">NZFS 2646</strain>
        <strain evidence="3">NZFS 3630</strain>
    </source>
</reference>
<dbReference type="EMBL" id="JPWV03000159">
    <property type="protein sequence ID" value="KAG2522755.1"/>
    <property type="molecule type" value="Genomic_DNA"/>
</dbReference>
<dbReference type="Gene3D" id="3.40.50.150">
    <property type="entry name" value="Vaccinia Virus protein VP39"/>
    <property type="match status" value="1"/>
</dbReference>
<sequence length="269" mass="30634">MKHQDIKTMKLYHHLDRINHRLKELGYSTTDVVDPEQLGTVDSLHFFGDEPIRRIVELLTKTPSRNDDKKVLDVGTGFGGTARLLAHRSGCKVDALELQPDLCEAGRALTHRCGLGDRISHLNDDFLELVVTPNAYDVVVGLLCFLHIGHWNDLFQRCFDNLKPGGFLYIDDFFLRGEELTVEDEQTLKEDVYCSELLRREGIVAGLVACGFEEPSFEDVTTKWQPYLLDRSIKYHADLEVQIARDGVATARELDHFYTRVARIFQAGN</sequence>
<dbReference type="SUPFAM" id="SSF53335">
    <property type="entry name" value="S-adenosyl-L-methionine-dependent methyltransferases"/>
    <property type="match status" value="1"/>
</dbReference>
<dbReference type="InterPro" id="IPR029063">
    <property type="entry name" value="SAM-dependent_MTases_sf"/>
</dbReference>
<accession>A0A3R7JTW2</accession>
<dbReference type="PANTHER" id="PTHR44068">
    <property type="entry name" value="ZGC:194242"/>
    <property type="match status" value="1"/>
</dbReference>
<name>A0A3R7JTW2_9STRA</name>
<reference evidence="2" key="3">
    <citation type="submission" date="2020-06" db="EMBL/GenBank/DDBJ databases">
        <authorList>
            <person name="Studholme D.J."/>
        </authorList>
    </citation>
    <scope>NUCLEOTIDE SEQUENCE</scope>
    <source>
        <strain evidence="2">NZFS 2646</strain>
        <strain evidence="3">NZFS 3630</strain>
    </source>
</reference>
<dbReference type="Pfam" id="PF13649">
    <property type="entry name" value="Methyltransf_25"/>
    <property type="match status" value="1"/>
</dbReference>
<dbReference type="Proteomes" id="UP000792063">
    <property type="component" value="Unassembled WGS sequence"/>
</dbReference>
<evidence type="ECO:0000313" key="3">
    <source>
        <dbReference type="EMBL" id="KAG2527407.1"/>
    </source>
</evidence>
<evidence type="ECO:0000313" key="4">
    <source>
        <dbReference type="EMBL" id="RLN14283.1"/>
    </source>
</evidence>
<gene>
    <name evidence="4" type="ORF">BBI17_002785</name>
    <name evidence="5" type="ORF">BBO99_00002870</name>
    <name evidence="2" type="ORF">JM16_004448</name>
    <name evidence="3" type="ORF">JM18_003131</name>
</gene>
<dbReference type="AlphaFoldDB" id="A0A3R7JTW2"/>
<dbReference type="STRING" id="325452.A0A3R7JTW2"/>
<dbReference type="InterPro" id="IPR050447">
    <property type="entry name" value="Erg6_SMT_methyltransf"/>
</dbReference>
<dbReference type="Proteomes" id="UP000285883">
    <property type="component" value="Unassembled WGS sequence"/>
</dbReference>